<comment type="caution">
    <text evidence="2">The sequence shown here is derived from an EMBL/GenBank/DDBJ whole genome shotgun (WGS) entry which is preliminary data.</text>
</comment>
<dbReference type="InterPro" id="IPR001845">
    <property type="entry name" value="HTH_ArsR_DNA-bd_dom"/>
</dbReference>
<dbReference type="InterPro" id="IPR011991">
    <property type="entry name" value="ArsR-like_HTH"/>
</dbReference>
<dbReference type="Pfam" id="PF12840">
    <property type="entry name" value="HTH_20"/>
    <property type="match status" value="1"/>
</dbReference>
<reference evidence="3" key="1">
    <citation type="submission" date="2023-07" db="EMBL/GenBank/DDBJ databases">
        <title>30 novel species of actinomycetes from the DSMZ collection.</title>
        <authorList>
            <person name="Nouioui I."/>
        </authorList>
    </citation>
    <scope>NUCLEOTIDE SEQUENCE [LARGE SCALE GENOMIC DNA]</scope>
    <source>
        <strain evidence="3">DSM 41636</strain>
    </source>
</reference>
<organism evidence="2 3">
    <name type="scientific">Streptomyces edwardsiae</name>
    <dbReference type="NCBI Taxonomy" id="3075527"/>
    <lineage>
        <taxon>Bacteria</taxon>
        <taxon>Bacillati</taxon>
        <taxon>Actinomycetota</taxon>
        <taxon>Actinomycetes</taxon>
        <taxon>Kitasatosporales</taxon>
        <taxon>Streptomycetaceae</taxon>
        <taxon>Streptomyces</taxon>
    </lineage>
</organism>
<name>A0ABU2PS40_9ACTN</name>
<protein>
    <submittedName>
        <fullName evidence="2">Helix-turn-helix domain-containing protein</fullName>
    </submittedName>
</protein>
<accession>A0ABU2PS40</accession>
<dbReference type="SUPFAM" id="SSF46785">
    <property type="entry name" value="Winged helix' DNA-binding domain"/>
    <property type="match status" value="1"/>
</dbReference>
<keyword evidence="3" id="KW-1185">Reference proteome</keyword>
<sequence>MSEQPSRVIADPRALMAIAHPLRLRILEALALHGPLTATDVAHHVGESPANCSWHLRQLNKYGFIAEAGGGSGRQRPWRMVVDAHRWGVGEESPELARAGDAASQVLIDLEYRALREWLMTRRQETPEWRDAGFFNQAVGWCTPEELDDLRTSLSELFAPYLRRIEEASARPAGSRPVRLMGWGIPAATSEPGDGTEERT</sequence>
<gene>
    <name evidence="2" type="ORF">RM705_02435</name>
</gene>
<evidence type="ECO:0000313" key="3">
    <source>
        <dbReference type="Proteomes" id="UP001183881"/>
    </source>
</evidence>
<dbReference type="EMBL" id="JAVRFA010000002">
    <property type="protein sequence ID" value="MDT0393570.1"/>
    <property type="molecule type" value="Genomic_DNA"/>
</dbReference>
<dbReference type="SMART" id="SM00418">
    <property type="entry name" value="HTH_ARSR"/>
    <property type="match status" value="1"/>
</dbReference>
<evidence type="ECO:0000259" key="1">
    <source>
        <dbReference type="SMART" id="SM00418"/>
    </source>
</evidence>
<dbReference type="CDD" id="cd00090">
    <property type="entry name" value="HTH_ARSR"/>
    <property type="match status" value="1"/>
</dbReference>
<dbReference type="Proteomes" id="UP001183881">
    <property type="component" value="Unassembled WGS sequence"/>
</dbReference>
<proteinExistence type="predicted"/>
<dbReference type="InterPro" id="IPR036388">
    <property type="entry name" value="WH-like_DNA-bd_sf"/>
</dbReference>
<feature type="domain" description="HTH arsR-type" evidence="1">
    <location>
        <begin position="13"/>
        <end position="105"/>
    </location>
</feature>
<dbReference type="RefSeq" id="WP_311641013.1">
    <property type="nucleotide sequence ID" value="NZ_JAVRFA010000002.1"/>
</dbReference>
<dbReference type="Gene3D" id="1.10.10.10">
    <property type="entry name" value="Winged helix-like DNA-binding domain superfamily/Winged helix DNA-binding domain"/>
    <property type="match status" value="1"/>
</dbReference>
<dbReference type="InterPro" id="IPR036390">
    <property type="entry name" value="WH_DNA-bd_sf"/>
</dbReference>
<evidence type="ECO:0000313" key="2">
    <source>
        <dbReference type="EMBL" id="MDT0393570.1"/>
    </source>
</evidence>